<evidence type="ECO:0000256" key="3">
    <source>
        <dbReference type="ARBA" id="ARBA00022448"/>
    </source>
</evidence>
<accession>A0ABT9NLD1</accession>
<sequence length="512" mass="54195">MNRFKVLAAAGCLALVAACSGSGSDAPTDAADDAAVDTSAVLRYAASAGVTSFDPHKTRSQSDFVLLNLVYDRLVHQDVDGRAVPGLAESWEFSDDMTKLTFTLREGLTFGDGSPLDAEAVKANIDRAREPDSVSSTQLLAIAEVTAVDERTVELTLNEPGVHLVLIFSDLAGMIVNPAAFADAESLATQPDGLGRFTLTSQEPGSKYVLAATEDYWDEDALKLAGMEVSVQLDPQTNINALGSGQFECILVSPAMIEPAKQVPDAQVKARTVLTQTVFYPNQTKSEFGDPRVRRALNLAIDREAVLQAAQEGMGEAAKGLFPEDYYVPNEPVADLVTHDPDAARALLADAGLADGFEFTALTLSIPQFVTTAEVIKDQLAEVGVTMNIKALPPADMGVNFLRGEGDASITGWTGRPDPTMLFAAYFDDASPLNVSKAEPAGFAEALEAANAIEDEAERGEALAEVQRIVLEDGGVVPLTFNDVGTACNNSVVGYEPTVVGISEFRGVGITK</sequence>
<dbReference type="InterPro" id="IPR039424">
    <property type="entry name" value="SBP_5"/>
</dbReference>
<proteinExistence type="inferred from homology"/>
<dbReference type="RefSeq" id="WP_068117723.1">
    <property type="nucleotide sequence ID" value="NZ_CCXJ01000101.1"/>
</dbReference>
<dbReference type="InterPro" id="IPR030678">
    <property type="entry name" value="Peptide/Ni-bd"/>
</dbReference>
<evidence type="ECO:0000256" key="1">
    <source>
        <dbReference type="ARBA" id="ARBA00004196"/>
    </source>
</evidence>
<protein>
    <submittedName>
        <fullName evidence="7">Peptide/nickel transport system substrate-binding protein</fullName>
    </submittedName>
</protein>
<evidence type="ECO:0000313" key="7">
    <source>
        <dbReference type="EMBL" id="MDP9820845.1"/>
    </source>
</evidence>
<dbReference type="Gene3D" id="3.40.190.10">
    <property type="entry name" value="Periplasmic binding protein-like II"/>
    <property type="match status" value="1"/>
</dbReference>
<dbReference type="PANTHER" id="PTHR30290:SF10">
    <property type="entry name" value="PERIPLASMIC OLIGOPEPTIDE-BINDING PROTEIN-RELATED"/>
    <property type="match status" value="1"/>
</dbReference>
<dbReference type="SUPFAM" id="SSF53850">
    <property type="entry name" value="Periplasmic binding protein-like II"/>
    <property type="match status" value="1"/>
</dbReference>
<dbReference type="Proteomes" id="UP001240447">
    <property type="component" value="Unassembled WGS sequence"/>
</dbReference>
<comment type="caution">
    <text evidence="7">The sequence shown here is derived from an EMBL/GenBank/DDBJ whole genome shotgun (WGS) entry which is preliminary data.</text>
</comment>
<dbReference type="PIRSF" id="PIRSF002741">
    <property type="entry name" value="MppA"/>
    <property type="match status" value="1"/>
</dbReference>
<comment type="subcellular location">
    <subcellularLocation>
        <location evidence="1">Cell envelope</location>
    </subcellularLocation>
</comment>
<evidence type="ECO:0000259" key="6">
    <source>
        <dbReference type="Pfam" id="PF00496"/>
    </source>
</evidence>
<dbReference type="Gene3D" id="3.90.76.10">
    <property type="entry name" value="Dipeptide-binding Protein, Domain 1"/>
    <property type="match status" value="1"/>
</dbReference>
<keyword evidence="8" id="KW-1185">Reference proteome</keyword>
<dbReference type="PANTHER" id="PTHR30290">
    <property type="entry name" value="PERIPLASMIC BINDING COMPONENT OF ABC TRANSPORTER"/>
    <property type="match status" value="1"/>
</dbReference>
<name>A0ABT9NLD1_9ACTN</name>
<dbReference type="PROSITE" id="PS51257">
    <property type="entry name" value="PROKAR_LIPOPROTEIN"/>
    <property type="match status" value="1"/>
</dbReference>
<dbReference type="InterPro" id="IPR000914">
    <property type="entry name" value="SBP_5_dom"/>
</dbReference>
<evidence type="ECO:0000256" key="4">
    <source>
        <dbReference type="ARBA" id="ARBA00022729"/>
    </source>
</evidence>
<evidence type="ECO:0000313" key="8">
    <source>
        <dbReference type="Proteomes" id="UP001240447"/>
    </source>
</evidence>
<feature type="domain" description="Solute-binding protein family 5" evidence="6">
    <location>
        <begin position="84"/>
        <end position="428"/>
    </location>
</feature>
<dbReference type="Gene3D" id="3.10.105.10">
    <property type="entry name" value="Dipeptide-binding Protein, Domain 3"/>
    <property type="match status" value="1"/>
</dbReference>
<reference evidence="7 8" key="1">
    <citation type="submission" date="2023-07" db="EMBL/GenBank/DDBJ databases">
        <title>Sequencing the genomes of 1000 actinobacteria strains.</title>
        <authorList>
            <person name="Klenk H.-P."/>
        </authorList>
    </citation>
    <scope>NUCLEOTIDE SEQUENCE [LARGE SCALE GENOMIC DNA]</scope>
    <source>
        <strain evidence="7 8">GD13</strain>
    </source>
</reference>
<feature type="signal peptide" evidence="5">
    <location>
        <begin position="1"/>
        <end position="25"/>
    </location>
</feature>
<keyword evidence="4 5" id="KW-0732">Signal</keyword>
<organism evidence="7 8">
    <name type="scientific">Nocardioides massiliensis</name>
    <dbReference type="NCBI Taxonomy" id="1325935"/>
    <lineage>
        <taxon>Bacteria</taxon>
        <taxon>Bacillati</taxon>
        <taxon>Actinomycetota</taxon>
        <taxon>Actinomycetes</taxon>
        <taxon>Propionibacteriales</taxon>
        <taxon>Nocardioidaceae</taxon>
        <taxon>Nocardioides</taxon>
    </lineage>
</organism>
<keyword evidence="3" id="KW-0813">Transport</keyword>
<comment type="similarity">
    <text evidence="2">Belongs to the bacterial solute-binding protein 5 family.</text>
</comment>
<gene>
    <name evidence="7" type="ORF">J2S59_000654</name>
</gene>
<evidence type="ECO:0000256" key="5">
    <source>
        <dbReference type="SAM" id="SignalP"/>
    </source>
</evidence>
<dbReference type="EMBL" id="JAUSQM010000001">
    <property type="protein sequence ID" value="MDP9820845.1"/>
    <property type="molecule type" value="Genomic_DNA"/>
</dbReference>
<evidence type="ECO:0000256" key="2">
    <source>
        <dbReference type="ARBA" id="ARBA00005695"/>
    </source>
</evidence>
<feature type="chain" id="PRO_5045998992" evidence="5">
    <location>
        <begin position="26"/>
        <end position="512"/>
    </location>
</feature>
<dbReference type="Pfam" id="PF00496">
    <property type="entry name" value="SBP_bac_5"/>
    <property type="match status" value="1"/>
</dbReference>